<dbReference type="EMBL" id="DRNH01000099">
    <property type="protein sequence ID" value="HFB53465.1"/>
    <property type="molecule type" value="Genomic_DNA"/>
</dbReference>
<dbReference type="Proteomes" id="UP000886390">
    <property type="component" value="Unassembled WGS sequence"/>
</dbReference>
<protein>
    <recommendedName>
        <fullName evidence="2">Protein BatD</fullName>
    </recommendedName>
</protein>
<organism evidence="1">
    <name type="scientific">Sulfurimonas autotrophica</name>
    <dbReference type="NCBI Taxonomy" id="202747"/>
    <lineage>
        <taxon>Bacteria</taxon>
        <taxon>Pseudomonadati</taxon>
        <taxon>Campylobacterota</taxon>
        <taxon>Epsilonproteobacteria</taxon>
        <taxon>Campylobacterales</taxon>
        <taxon>Sulfurimonadaceae</taxon>
        <taxon>Sulfurimonas</taxon>
    </lineage>
</organism>
<accession>A0A7C3C9Y1</accession>
<dbReference type="AlphaFoldDB" id="A0A7C3C9Y1"/>
<reference evidence="1" key="1">
    <citation type="journal article" date="2020" name="mSystems">
        <title>Genome- and Community-Level Interaction Insights into Carbon Utilization and Element Cycling Functions of Hydrothermarchaeota in Hydrothermal Sediment.</title>
        <authorList>
            <person name="Zhou Z."/>
            <person name="Liu Y."/>
            <person name="Xu W."/>
            <person name="Pan J."/>
            <person name="Luo Z.H."/>
            <person name="Li M."/>
        </authorList>
    </citation>
    <scope>NUCLEOTIDE SEQUENCE [LARGE SCALE GENOMIC DNA]</scope>
    <source>
        <strain evidence="1">HyVt-507</strain>
    </source>
</reference>
<sequence length="495" mass="56549">MLLHWEMMLMPFIISICSESSSLSRKKMPPKCCRITKAQSRKSIHKIHQKRKTANKTVVQKNQAINLLMKKQMEPVNLKKVNKSSLQNRSVKNAKANTNSVIKPTKKSTKDIQMKKNLGRIVFLLFLLLNVLEANDLATYKLSTNKSDPFVKEAVAITFEAVQKDHTDNMMFSLQPQKSDAYEIILLNKKNETKQKHHAHIIFTYLLFPLKAGNITVHFDFTIRTASDSAIAQSVIDDHDDSIGVNTHDTTVKIKPLLLHVKELSKETDLVGDFSLKEKIQRTTINQYQSLSIIYTLEGEGYESGSFQPIHPINGVTMFSETNTIYAKATKNGYKIKRQYIYALSAKESFTIPAVNVKAFSTKKEQYYTLKTPQHHITVTKIDTSKLLDNEEYPQSKSIVDIGKIKDFLIYILIFFTGYLTAKLQSTPLKKRKNDSIALQAVKKSQTPKELLFALINNHLENNFAKEVEILEDMVYNNANNNFNTIKNKLIKKVK</sequence>
<proteinExistence type="predicted"/>
<name>A0A7C3C9Y1_9BACT</name>
<evidence type="ECO:0000313" key="1">
    <source>
        <dbReference type="EMBL" id="HFB53465.1"/>
    </source>
</evidence>
<evidence type="ECO:0008006" key="2">
    <source>
        <dbReference type="Google" id="ProtNLM"/>
    </source>
</evidence>
<comment type="caution">
    <text evidence="1">The sequence shown here is derived from an EMBL/GenBank/DDBJ whole genome shotgun (WGS) entry which is preliminary data.</text>
</comment>
<gene>
    <name evidence="1" type="ORF">ENJ67_01920</name>
</gene>